<evidence type="ECO:0000256" key="4">
    <source>
        <dbReference type="ARBA" id="ARBA00023125"/>
    </source>
</evidence>
<dbReference type="STRING" id="253628.A0A0D2AH96"/>
<dbReference type="InterPro" id="IPR027417">
    <property type="entry name" value="P-loop_NTPase"/>
</dbReference>
<dbReference type="Pfam" id="PF00270">
    <property type="entry name" value="DEAD"/>
    <property type="match status" value="1"/>
</dbReference>
<feature type="region of interest" description="Disordered" evidence="8">
    <location>
        <begin position="445"/>
        <end position="506"/>
    </location>
</feature>
<dbReference type="GeneID" id="27317814"/>
<organism evidence="11 12">
    <name type="scientific">Verruconis gallopava</name>
    <dbReference type="NCBI Taxonomy" id="253628"/>
    <lineage>
        <taxon>Eukaryota</taxon>
        <taxon>Fungi</taxon>
        <taxon>Dikarya</taxon>
        <taxon>Ascomycota</taxon>
        <taxon>Pezizomycotina</taxon>
        <taxon>Dothideomycetes</taxon>
        <taxon>Pleosporomycetidae</taxon>
        <taxon>Venturiales</taxon>
        <taxon>Sympoventuriaceae</taxon>
        <taxon>Verruconis</taxon>
    </lineage>
</organism>
<evidence type="ECO:0000259" key="10">
    <source>
        <dbReference type="PROSITE" id="PS51194"/>
    </source>
</evidence>
<dbReference type="OrthoDB" id="3945779at2759"/>
<feature type="region of interest" description="Disordered" evidence="8">
    <location>
        <begin position="792"/>
        <end position="839"/>
    </location>
</feature>
<evidence type="ECO:0000259" key="9">
    <source>
        <dbReference type="PROSITE" id="PS51192"/>
    </source>
</evidence>
<dbReference type="GO" id="GO:0003677">
    <property type="term" value="F:DNA binding"/>
    <property type="evidence" value="ECO:0007669"/>
    <property type="project" value="UniProtKB-KW"/>
</dbReference>
<dbReference type="InParanoid" id="A0A0D2AH96"/>
<keyword evidence="2" id="KW-0547">Nucleotide-binding</keyword>
<evidence type="ECO:0000256" key="5">
    <source>
        <dbReference type="ARBA" id="ARBA00023235"/>
    </source>
</evidence>
<dbReference type="Pfam" id="PF00271">
    <property type="entry name" value="Helicase_C"/>
    <property type="match status" value="1"/>
</dbReference>
<dbReference type="GO" id="GO:0009378">
    <property type="term" value="F:four-way junction helicase activity"/>
    <property type="evidence" value="ECO:0007669"/>
    <property type="project" value="TreeGrafter"/>
</dbReference>
<evidence type="ECO:0000256" key="2">
    <source>
        <dbReference type="ARBA" id="ARBA00022741"/>
    </source>
</evidence>
<evidence type="ECO:0000313" key="11">
    <source>
        <dbReference type="EMBL" id="KIV98313.1"/>
    </source>
</evidence>
<dbReference type="PANTHER" id="PTHR13710">
    <property type="entry name" value="DNA HELICASE RECQ FAMILY MEMBER"/>
    <property type="match status" value="1"/>
</dbReference>
<sequence>MSVDEQLCRFSKQIEEATLDQLPAIIDQVRDEKYADIQLDIIRSCLRRVLRDGSSGGHFEPRDAQVQAMHRLVFIGGDTLLIARTGFGKSIIFHTFSILTGKITLQIIPLSKLGEEQVESIKRLNGTRPCLLSYESKQAEQNLLSQIRNGHFTHILLGPEQAASRSFRRVLKDHEFRFQVGLVAIDECHLVGQWAEFRPQFTMLGELRNLLPDSTVWFACSATLSDKAERSVLDRTGFRPIGNGRHRAAVIRTSIDRPDLSISVQPIARGQINSYNALHFLLDDCLDADGRFLPERIPKTIVFIDGRRKIANAVHQLRSWLSEKTSCDEIGYNTTATATPRSHQAIQIIQEFTARVAVHDRKVRYEEFVKPESTIRIMVATAVLGTGVNIADVQRVVIWNFPIDRTLAEVWQRLGRGGRAPGMISQGYIFLPYWVFDNQGCSPLIPEQDSQGHMSRAGRGRKSYHRSTQSKLTRSRLQQSFTPGDLSDADSIDSAMSTQPTQVADTPTWTLSDIRKRTALKDSGIEWLEMVNAVCHRRAFLTYLGENKLTPNADITTVLAAKCCTACNPSLHGALSIAPPAAKDLSRPKAGSMACFALEMIEEWIQFQANKIYAHADRRFDMPSSAFMEVDIQWQLAYLFRDQIDLLQSLSSFRALVTAAPLLQDWYYKDQYCQQLTAWIQTIVPVVSQRYLEHRRGVRCNKGASQGLDAIVSGSDIPLNQHVSADLTDTEQQRPSTPLSQLIGQMIMSPIHMPPDWSPLSIGSEAVSPSILAAMQTLERTRHQASEVAALLASKSPRSPSRPRPVQPYEALSEVSTSKLNGVRQSRRIRTPSRKMRDN</sequence>
<feature type="compositionally biased region" description="Polar residues" evidence="8">
    <location>
        <begin position="466"/>
        <end position="482"/>
    </location>
</feature>
<dbReference type="AlphaFoldDB" id="A0A0D2AH96"/>
<gene>
    <name evidence="11" type="ORF">PV09_09841</name>
</gene>
<dbReference type="EC" id="5.6.2.4" evidence="7"/>
<dbReference type="GO" id="GO:0000724">
    <property type="term" value="P:double-strand break repair via homologous recombination"/>
    <property type="evidence" value="ECO:0007669"/>
    <property type="project" value="TreeGrafter"/>
</dbReference>
<keyword evidence="5" id="KW-0413">Isomerase</keyword>
<keyword evidence="3" id="KW-0067">ATP-binding</keyword>
<dbReference type="GO" id="GO:0005737">
    <property type="term" value="C:cytoplasm"/>
    <property type="evidence" value="ECO:0007669"/>
    <property type="project" value="TreeGrafter"/>
</dbReference>
<feature type="compositionally biased region" description="Basic residues" evidence="8">
    <location>
        <begin position="456"/>
        <end position="465"/>
    </location>
</feature>
<comment type="catalytic activity">
    <reaction evidence="6">
        <text>Couples ATP hydrolysis with the unwinding of duplex DNA by translocating in the 3'-5' direction.</text>
        <dbReference type="EC" id="5.6.2.4"/>
    </reaction>
</comment>
<dbReference type="GO" id="GO:0005694">
    <property type="term" value="C:chromosome"/>
    <property type="evidence" value="ECO:0007669"/>
    <property type="project" value="TreeGrafter"/>
</dbReference>
<comment type="similarity">
    <text evidence="1">Belongs to the helicase family. RecQ subfamily.</text>
</comment>
<evidence type="ECO:0000256" key="1">
    <source>
        <dbReference type="ARBA" id="ARBA00005446"/>
    </source>
</evidence>
<proteinExistence type="inferred from homology"/>
<reference evidence="11 12" key="1">
    <citation type="submission" date="2015-01" db="EMBL/GenBank/DDBJ databases">
        <title>The Genome Sequence of Ochroconis gallopava CBS43764.</title>
        <authorList>
            <consortium name="The Broad Institute Genomics Platform"/>
            <person name="Cuomo C."/>
            <person name="de Hoog S."/>
            <person name="Gorbushina A."/>
            <person name="Stielow B."/>
            <person name="Teixiera M."/>
            <person name="Abouelleil A."/>
            <person name="Chapman S.B."/>
            <person name="Priest M."/>
            <person name="Young S.K."/>
            <person name="Wortman J."/>
            <person name="Nusbaum C."/>
            <person name="Birren B."/>
        </authorList>
    </citation>
    <scope>NUCLEOTIDE SEQUENCE [LARGE SCALE GENOMIC DNA]</scope>
    <source>
        <strain evidence="11 12">CBS 43764</strain>
    </source>
</reference>
<evidence type="ECO:0000256" key="7">
    <source>
        <dbReference type="ARBA" id="ARBA00034808"/>
    </source>
</evidence>
<keyword evidence="4" id="KW-0238">DNA-binding</keyword>
<dbReference type="InterPro" id="IPR011545">
    <property type="entry name" value="DEAD/DEAH_box_helicase_dom"/>
</dbReference>
<dbReference type="PANTHER" id="PTHR13710:SF105">
    <property type="entry name" value="ATP-DEPENDENT DNA HELICASE Q1"/>
    <property type="match status" value="1"/>
</dbReference>
<evidence type="ECO:0000313" key="12">
    <source>
        <dbReference type="Proteomes" id="UP000053259"/>
    </source>
</evidence>
<feature type="domain" description="Helicase C-terminal" evidence="10">
    <location>
        <begin position="285"/>
        <end position="489"/>
    </location>
</feature>
<dbReference type="SMART" id="SM00490">
    <property type="entry name" value="HELICc"/>
    <property type="match status" value="1"/>
</dbReference>
<dbReference type="Proteomes" id="UP000053259">
    <property type="component" value="Unassembled WGS sequence"/>
</dbReference>
<dbReference type="VEuPathDB" id="FungiDB:PV09_09841"/>
<dbReference type="CDD" id="cd18785">
    <property type="entry name" value="SF2_C"/>
    <property type="match status" value="1"/>
</dbReference>
<dbReference type="GO" id="GO:0005524">
    <property type="term" value="F:ATP binding"/>
    <property type="evidence" value="ECO:0007669"/>
    <property type="project" value="UniProtKB-KW"/>
</dbReference>
<dbReference type="PROSITE" id="PS51192">
    <property type="entry name" value="HELICASE_ATP_BIND_1"/>
    <property type="match status" value="1"/>
</dbReference>
<dbReference type="HOGENOM" id="CLU_385864_0_0_1"/>
<dbReference type="GO" id="GO:0043138">
    <property type="term" value="F:3'-5' DNA helicase activity"/>
    <property type="evidence" value="ECO:0007669"/>
    <property type="project" value="UniProtKB-EC"/>
</dbReference>
<dbReference type="PROSITE" id="PS51194">
    <property type="entry name" value="HELICASE_CTER"/>
    <property type="match status" value="1"/>
</dbReference>
<feature type="compositionally biased region" description="Polar residues" evidence="8">
    <location>
        <begin position="494"/>
        <end position="506"/>
    </location>
</feature>
<dbReference type="RefSeq" id="XP_016208183.1">
    <property type="nucleotide sequence ID" value="XM_016363989.1"/>
</dbReference>
<keyword evidence="12" id="KW-1185">Reference proteome</keyword>
<accession>A0A0D2AH96</accession>
<dbReference type="InterPro" id="IPR014001">
    <property type="entry name" value="Helicase_ATP-bd"/>
</dbReference>
<dbReference type="SUPFAM" id="SSF52540">
    <property type="entry name" value="P-loop containing nucleoside triphosphate hydrolases"/>
    <property type="match status" value="1"/>
</dbReference>
<name>A0A0D2AH96_9PEZI</name>
<evidence type="ECO:0000256" key="6">
    <source>
        <dbReference type="ARBA" id="ARBA00034617"/>
    </source>
</evidence>
<dbReference type="InterPro" id="IPR001650">
    <property type="entry name" value="Helicase_C-like"/>
</dbReference>
<feature type="domain" description="Helicase ATP-binding" evidence="9">
    <location>
        <begin position="70"/>
        <end position="242"/>
    </location>
</feature>
<evidence type="ECO:0000256" key="3">
    <source>
        <dbReference type="ARBA" id="ARBA00022840"/>
    </source>
</evidence>
<feature type="compositionally biased region" description="Basic residues" evidence="8">
    <location>
        <begin position="825"/>
        <end position="839"/>
    </location>
</feature>
<dbReference type="Gene3D" id="3.40.50.300">
    <property type="entry name" value="P-loop containing nucleotide triphosphate hydrolases"/>
    <property type="match status" value="2"/>
</dbReference>
<evidence type="ECO:0000256" key="8">
    <source>
        <dbReference type="SAM" id="MobiDB-lite"/>
    </source>
</evidence>
<dbReference type="EMBL" id="KN847808">
    <property type="protein sequence ID" value="KIV98313.1"/>
    <property type="molecule type" value="Genomic_DNA"/>
</dbReference>
<feature type="compositionally biased region" description="Polar residues" evidence="8">
    <location>
        <begin position="814"/>
        <end position="824"/>
    </location>
</feature>
<dbReference type="SMART" id="SM00487">
    <property type="entry name" value="DEXDc"/>
    <property type="match status" value="1"/>
</dbReference>
<protein>
    <recommendedName>
        <fullName evidence="7">DNA 3'-5' helicase</fullName>
        <ecNumber evidence="7">5.6.2.4</ecNumber>
    </recommendedName>
</protein>